<dbReference type="InterPro" id="IPR001343">
    <property type="entry name" value="Hemolysn_Ca-bd"/>
</dbReference>
<keyword evidence="4" id="KW-0732">Signal</keyword>
<dbReference type="InterPro" id="IPR018511">
    <property type="entry name" value="Hemolysin-typ_Ca-bd_CS"/>
</dbReference>
<evidence type="ECO:0000256" key="1">
    <source>
        <dbReference type="ARBA" id="ARBA00004613"/>
    </source>
</evidence>
<reference evidence="5" key="1">
    <citation type="submission" date="2021-03" db="EMBL/GenBank/DDBJ databases">
        <title>Complete Genome of Pseudoalteromonas xiamenensis STKMTI.2, a new potential marine bacterium producing anti-Vibrio compounds.</title>
        <authorList>
            <person name="Handayani D.P."/>
            <person name="Isnansetyo A."/>
            <person name="Istiqomah I."/>
            <person name="Jumina J."/>
        </authorList>
    </citation>
    <scope>NUCLEOTIDE SEQUENCE</scope>
    <source>
        <strain evidence="5">STKMTI.2</strain>
    </source>
</reference>
<organism evidence="5 6">
    <name type="scientific">Pseudoalteromonas xiamenensis</name>
    <dbReference type="NCBI Taxonomy" id="882626"/>
    <lineage>
        <taxon>Bacteria</taxon>
        <taxon>Pseudomonadati</taxon>
        <taxon>Pseudomonadota</taxon>
        <taxon>Gammaproteobacteria</taxon>
        <taxon>Alteromonadales</taxon>
        <taxon>Pseudoalteromonadaceae</taxon>
        <taxon>Pseudoalteromonas</taxon>
    </lineage>
</organism>
<dbReference type="PANTHER" id="PTHR38340:SF1">
    <property type="entry name" value="S-LAYER PROTEIN"/>
    <property type="match status" value="1"/>
</dbReference>
<keyword evidence="2" id="KW-0964">Secreted</keyword>
<evidence type="ECO:0000256" key="2">
    <source>
        <dbReference type="ARBA" id="ARBA00022525"/>
    </source>
</evidence>
<dbReference type="PROSITE" id="PS00330">
    <property type="entry name" value="HEMOLYSIN_CALCIUM"/>
    <property type="match status" value="2"/>
</dbReference>
<comment type="subcellular location">
    <subcellularLocation>
        <location evidence="1">Secreted</location>
    </subcellularLocation>
</comment>
<dbReference type="GO" id="GO:0005576">
    <property type="term" value="C:extracellular region"/>
    <property type="evidence" value="ECO:0007669"/>
    <property type="project" value="UniProtKB-SubCell"/>
</dbReference>
<dbReference type="AlphaFoldDB" id="A0A975HL06"/>
<dbReference type="Gene3D" id="2.150.10.10">
    <property type="entry name" value="Serralysin-like metalloprotease, C-terminal"/>
    <property type="match status" value="2"/>
</dbReference>
<dbReference type="RefSeq" id="WP_208843217.1">
    <property type="nucleotide sequence ID" value="NZ_CP072133.1"/>
</dbReference>
<gene>
    <name evidence="5" type="ORF">J5O05_01015</name>
</gene>
<sequence>MKLTYKLTSLAIALALSNHAYAACTGLANGASAKTTTHSSLGTILNITGTSSDETFKLTVSGDVLTVTRTVSGTSSCATFTYSDLDVVLAKLGAGNDSYDASVVALPQTVDGDTGNDTITTGNKDDFITGGFGNDKIFGKGGNDVIQGNDGDDELDGGYGNDTISGGTGHDYLYGAQNDDNLSGNEGGDLIMGGQGKDVLYGDDGNDYLGGGCALKNGNGSQIFTVGGCSSSSDGDDIIHGGNGDDVLSGDKGDDKLYGDAGDDYLTGNDGYEDRLYGGDGKDLLVEVGENNPNSNKWHKAWGNDGDDLIVSEDTNSYLSGGDNNDAIIAVSSNYEAEMYGGDAGDYLWSGDAFPVGSCGSGDDKGMVFLNNCEGTTWVSDYQGMLTKLIKRDNFSNPYYEAANRVVTMEGSVTGFPNGWRTYGGNQRPYALYDIVSGYSFDKWKENQNLTPYYYYEWKVSYDVGSGITGEYTYCMEGTDVWKCRHYITREEMCYDKTGSTIECD</sequence>
<dbReference type="InterPro" id="IPR050557">
    <property type="entry name" value="RTX_toxin/Mannuronan_C5-epim"/>
</dbReference>
<evidence type="ECO:0000256" key="3">
    <source>
        <dbReference type="ARBA" id="ARBA00022837"/>
    </source>
</evidence>
<protein>
    <submittedName>
        <fullName evidence="5">Calcium-binding protein</fullName>
    </submittedName>
</protein>
<dbReference type="InterPro" id="IPR011049">
    <property type="entry name" value="Serralysin-like_metalloprot_C"/>
</dbReference>
<dbReference type="PRINTS" id="PR00313">
    <property type="entry name" value="CABNDNGRPT"/>
</dbReference>
<dbReference type="Pfam" id="PF00353">
    <property type="entry name" value="HemolysinCabind"/>
    <property type="match status" value="5"/>
</dbReference>
<accession>A0A975HL06</accession>
<dbReference type="SUPFAM" id="SSF51120">
    <property type="entry name" value="beta-Roll"/>
    <property type="match status" value="4"/>
</dbReference>
<proteinExistence type="predicted"/>
<dbReference type="Proteomes" id="UP000664904">
    <property type="component" value="Chromosome"/>
</dbReference>
<feature type="signal peptide" evidence="4">
    <location>
        <begin position="1"/>
        <end position="22"/>
    </location>
</feature>
<dbReference type="PANTHER" id="PTHR38340">
    <property type="entry name" value="S-LAYER PROTEIN"/>
    <property type="match status" value="1"/>
</dbReference>
<dbReference type="GO" id="GO:0005509">
    <property type="term" value="F:calcium ion binding"/>
    <property type="evidence" value="ECO:0007669"/>
    <property type="project" value="InterPro"/>
</dbReference>
<evidence type="ECO:0000313" key="6">
    <source>
        <dbReference type="Proteomes" id="UP000664904"/>
    </source>
</evidence>
<evidence type="ECO:0000313" key="5">
    <source>
        <dbReference type="EMBL" id="QTH71591.1"/>
    </source>
</evidence>
<evidence type="ECO:0000256" key="4">
    <source>
        <dbReference type="SAM" id="SignalP"/>
    </source>
</evidence>
<keyword evidence="3" id="KW-0106">Calcium</keyword>
<name>A0A975HL06_9GAMM</name>
<dbReference type="KEGG" id="pxi:J5O05_01015"/>
<dbReference type="EMBL" id="CP072133">
    <property type="protein sequence ID" value="QTH71591.1"/>
    <property type="molecule type" value="Genomic_DNA"/>
</dbReference>
<keyword evidence="6" id="KW-1185">Reference proteome</keyword>
<feature type="chain" id="PRO_5038076735" evidence="4">
    <location>
        <begin position="23"/>
        <end position="505"/>
    </location>
</feature>